<keyword evidence="2" id="KW-1185">Reference proteome</keyword>
<gene>
    <name evidence="1" type="ORF">CTRU02_208036</name>
</gene>
<sequence length="759" mass="84765">MSRLGSWFRSTAGKVSVSSNPSPAASQVNLSAKEMADIEEAMAAAGLIMNDDIDGAEERLRKGDSAFHQLGLSMTTFLRSVLGFEKDVMNEASKRLADTEAKAWADYKKAERESSDPDSSRVYPPGTEFLLIHAESQLMAAVVAVLHESLTEALKGFYKLRKAFVTLDGIMLQEAKALEKGDNKADPPPLRTRTSEDKMPGSFDDDEFADLEQKEDSDIDFVDASEVPKSGAQTPASAGAAAEQKVNGSATQQQQQPPTQEMASLSVDSGTSTPQDDAKLTPLQASSKMADDSDSDSSVFTNPVDVFIHSGANMCFGMLLFMLSMVPPAFSRLLYVVGFRGDRERGVRMLWKSTQFDNLNGAVAGLILLGYYNGLMGQADIVPAERDFDADAELVGYPAKKCAALLASMRLRYPDSRLWRVEESRVVAQQRRLADAIELLTTGPESKMRQVTALNSFELALAAMSHQNWELMQKTFLRCLELNDWSHTLYYYMAGCAELEMYRDAVHAEKKDEDEVRRRKKKVEELFRKAPTVAGRKKFMARQLPFDVFITRKIQKWEDRAKEFKVDLVDAIGASPAQEMVNLWNGTKRMNDEELEKSIKSLEWSRCTAPAEAVEKMKKTPDEASIRSVALAAIYRTLGRFEDGKKILQDEVLNADKAAFKGPTKDEYPMPMAHYEMGAIAWSEACKPELRQPAADEPTDAEAQAKLAAEYRKKKTVECQEWLDKVVAWEAFVFDARLGMRVQSGLETLRWFKKKNNWS</sequence>
<protein>
    <submittedName>
        <fullName evidence="1">Mitochondrial outer membrane protein iml2</fullName>
    </submittedName>
</protein>
<dbReference type="EMBL" id="VUJX02000005">
    <property type="protein sequence ID" value="KAL0935822.1"/>
    <property type="molecule type" value="Genomic_DNA"/>
</dbReference>
<accession>A0ACC3YY64</accession>
<proteinExistence type="predicted"/>
<organism evidence="1 2">
    <name type="scientific">Colletotrichum truncatum</name>
    <name type="common">Anthracnose fungus</name>
    <name type="synonym">Colletotrichum capsici</name>
    <dbReference type="NCBI Taxonomy" id="5467"/>
    <lineage>
        <taxon>Eukaryota</taxon>
        <taxon>Fungi</taxon>
        <taxon>Dikarya</taxon>
        <taxon>Ascomycota</taxon>
        <taxon>Pezizomycotina</taxon>
        <taxon>Sordariomycetes</taxon>
        <taxon>Hypocreomycetidae</taxon>
        <taxon>Glomerellales</taxon>
        <taxon>Glomerellaceae</taxon>
        <taxon>Colletotrichum</taxon>
        <taxon>Colletotrichum truncatum species complex</taxon>
    </lineage>
</organism>
<evidence type="ECO:0000313" key="1">
    <source>
        <dbReference type="EMBL" id="KAL0935822.1"/>
    </source>
</evidence>
<evidence type="ECO:0000313" key="2">
    <source>
        <dbReference type="Proteomes" id="UP000805649"/>
    </source>
</evidence>
<dbReference type="Proteomes" id="UP000805649">
    <property type="component" value="Unassembled WGS sequence"/>
</dbReference>
<reference evidence="1 2" key="1">
    <citation type="journal article" date="2020" name="Phytopathology">
        <title>Genome Sequence Resources of Colletotrichum truncatum, C. plurivorum, C. musicola, and C. sojae: Four Species Pathogenic to Soybean (Glycine max).</title>
        <authorList>
            <person name="Rogerio F."/>
            <person name="Boufleur T.R."/>
            <person name="Ciampi-Guillardi M."/>
            <person name="Sukno S.A."/>
            <person name="Thon M.R."/>
            <person name="Massola Junior N.S."/>
            <person name="Baroncelli R."/>
        </authorList>
    </citation>
    <scope>NUCLEOTIDE SEQUENCE [LARGE SCALE GENOMIC DNA]</scope>
    <source>
        <strain evidence="1 2">CMES1059</strain>
    </source>
</reference>
<comment type="caution">
    <text evidence="1">The sequence shown here is derived from an EMBL/GenBank/DDBJ whole genome shotgun (WGS) entry which is preliminary data.</text>
</comment>
<name>A0ACC3YY64_COLTU</name>